<name>A0A5D2CT79_GOSDA</name>
<dbReference type="Proteomes" id="UP000323506">
    <property type="component" value="Chromosome D04"/>
</dbReference>
<accession>A0A5D2CT79</accession>
<reference evidence="1 2" key="1">
    <citation type="submission" date="2019-06" db="EMBL/GenBank/DDBJ databases">
        <title>WGS assembly of Gossypium darwinii.</title>
        <authorList>
            <person name="Chen Z.J."/>
            <person name="Sreedasyam A."/>
            <person name="Ando A."/>
            <person name="Song Q."/>
            <person name="De L."/>
            <person name="Hulse-Kemp A."/>
            <person name="Ding M."/>
            <person name="Ye W."/>
            <person name="Kirkbride R."/>
            <person name="Jenkins J."/>
            <person name="Plott C."/>
            <person name="Lovell J."/>
            <person name="Lin Y.-M."/>
            <person name="Vaughn R."/>
            <person name="Liu B."/>
            <person name="Li W."/>
            <person name="Simpson S."/>
            <person name="Scheffler B."/>
            <person name="Saski C."/>
            <person name="Grover C."/>
            <person name="Hu G."/>
            <person name="Conover J."/>
            <person name="Carlson J."/>
            <person name="Shu S."/>
            <person name="Boston L."/>
            <person name="Williams M."/>
            <person name="Peterson D."/>
            <person name="Mcgee K."/>
            <person name="Jones D."/>
            <person name="Wendel J."/>
            <person name="Stelly D."/>
            <person name="Grimwood J."/>
            <person name="Schmutz J."/>
        </authorList>
    </citation>
    <scope>NUCLEOTIDE SEQUENCE [LARGE SCALE GENOMIC DNA]</scope>
    <source>
        <strain evidence="1">1808015.09</strain>
    </source>
</reference>
<sequence>MTICKVAVSGYMAYESGFRHQIEKKCALCEIARLTSRREISRSHDNRCHDDGILTSR</sequence>
<evidence type="ECO:0000313" key="2">
    <source>
        <dbReference type="Proteomes" id="UP000323506"/>
    </source>
</evidence>
<evidence type="ECO:0000313" key="1">
    <source>
        <dbReference type="EMBL" id="TYG72771.1"/>
    </source>
</evidence>
<protein>
    <submittedName>
        <fullName evidence="1">Uncharacterized protein</fullName>
    </submittedName>
</protein>
<proteinExistence type="predicted"/>
<organism evidence="1 2">
    <name type="scientific">Gossypium darwinii</name>
    <name type="common">Darwin's cotton</name>
    <name type="synonym">Gossypium barbadense var. darwinii</name>
    <dbReference type="NCBI Taxonomy" id="34276"/>
    <lineage>
        <taxon>Eukaryota</taxon>
        <taxon>Viridiplantae</taxon>
        <taxon>Streptophyta</taxon>
        <taxon>Embryophyta</taxon>
        <taxon>Tracheophyta</taxon>
        <taxon>Spermatophyta</taxon>
        <taxon>Magnoliopsida</taxon>
        <taxon>eudicotyledons</taxon>
        <taxon>Gunneridae</taxon>
        <taxon>Pentapetalae</taxon>
        <taxon>rosids</taxon>
        <taxon>malvids</taxon>
        <taxon>Malvales</taxon>
        <taxon>Malvaceae</taxon>
        <taxon>Malvoideae</taxon>
        <taxon>Gossypium</taxon>
    </lineage>
</organism>
<dbReference type="AlphaFoldDB" id="A0A5D2CT79"/>
<gene>
    <name evidence="1" type="ORF">ES288_D04G047700v1</name>
</gene>
<dbReference type="EMBL" id="CM017704">
    <property type="protein sequence ID" value="TYG72771.1"/>
    <property type="molecule type" value="Genomic_DNA"/>
</dbReference>
<keyword evidence="2" id="KW-1185">Reference proteome</keyword>